<sequence>MRSDSSNKDRLVLSLVNKVITPRGYRPESDEEIDAMLEGLGTEPLPKDKLERMLAKIRGDLPTVCDPSLQAEFDLSKESSEAHELAAMYRAQGKAIPPELAEKLRRMEERAAGLPEIELPEDEGKDFGEG</sequence>
<accession>A0A518GBV6</accession>
<gene>
    <name evidence="2" type="ORF">Q31a_44070</name>
</gene>
<dbReference type="KEGG" id="ahel:Q31a_44070"/>
<protein>
    <submittedName>
        <fullName evidence="2">Uncharacterized protein</fullName>
    </submittedName>
</protein>
<dbReference type="AlphaFoldDB" id="A0A518GBV6"/>
<reference evidence="2 3" key="1">
    <citation type="submission" date="2019-02" db="EMBL/GenBank/DDBJ databases">
        <title>Deep-cultivation of Planctomycetes and their phenomic and genomic characterization uncovers novel biology.</title>
        <authorList>
            <person name="Wiegand S."/>
            <person name="Jogler M."/>
            <person name="Boedeker C."/>
            <person name="Pinto D."/>
            <person name="Vollmers J."/>
            <person name="Rivas-Marin E."/>
            <person name="Kohn T."/>
            <person name="Peeters S.H."/>
            <person name="Heuer A."/>
            <person name="Rast P."/>
            <person name="Oberbeckmann S."/>
            <person name="Bunk B."/>
            <person name="Jeske O."/>
            <person name="Meyerdierks A."/>
            <person name="Storesund J.E."/>
            <person name="Kallscheuer N."/>
            <person name="Luecker S."/>
            <person name="Lage O.M."/>
            <person name="Pohl T."/>
            <person name="Merkel B.J."/>
            <person name="Hornburger P."/>
            <person name="Mueller R.-W."/>
            <person name="Bruemmer F."/>
            <person name="Labrenz M."/>
            <person name="Spormann A.M."/>
            <person name="Op den Camp H."/>
            <person name="Overmann J."/>
            <person name="Amann R."/>
            <person name="Jetten M.S.M."/>
            <person name="Mascher T."/>
            <person name="Medema M.H."/>
            <person name="Devos D.P."/>
            <person name="Kaster A.-K."/>
            <person name="Ovreas L."/>
            <person name="Rohde M."/>
            <person name="Galperin M.Y."/>
            <person name="Jogler C."/>
        </authorList>
    </citation>
    <scope>NUCLEOTIDE SEQUENCE [LARGE SCALE GENOMIC DNA]</scope>
    <source>
        <strain evidence="2 3">Q31a</strain>
    </source>
</reference>
<evidence type="ECO:0000313" key="2">
    <source>
        <dbReference type="EMBL" id="QDV26037.1"/>
    </source>
</evidence>
<feature type="region of interest" description="Disordered" evidence="1">
    <location>
        <begin position="109"/>
        <end position="130"/>
    </location>
</feature>
<dbReference type="RefSeq" id="WP_145081887.1">
    <property type="nucleotide sequence ID" value="NZ_CP036298.1"/>
</dbReference>
<evidence type="ECO:0000313" key="3">
    <source>
        <dbReference type="Proteomes" id="UP000318017"/>
    </source>
</evidence>
<name>A0A518GBV6_9BACT</name>
<dbReference type="Proteomes" id="UP000318017">
    <property type="component" value="Chromosome"/>
</dbReference>
<keyword evidence="3" id="KW-1185">Reference proteome</keyword>
<organism evidence="2 3">
    <name type="scientific">Aureliella helgolandensis</name>
    <dbReference type="NCBI Taxonomy" id="2527968"/>
    <lineage>
        <taxon>Bacteria</taxon>
        <taxon>Pseudomonadati</taxon>
        <taxon>Planctomycetota</taxon>
        <taxon>Planctomycetia</taxon>
        <taxon>Pirellulales</taxon>
        <taxon>Pirellulaceae</taxon>
        <taxon>Aureliella</taxon>
    </lineage>
</organism>
<dbReference type="OrthoDB" id="291772at2"/>
<dbReference type="EMBL" id="CP036298">
    <property type="protein sequence ID" value="QDV26037.1"/>
    <property type="molecule type" value="Genomic_DNA"/>
</dbReference>
<evidence type="ECO:0000256" key="1">
    <source>
        <dbReference type="SAM" id="MobiDB-lite"/>
    </source>
</evidence>
<proteinExistence type="predicted"/>